<name>A0A0C6F480_PSEAI</name>
<proteinExistence type="predicted"/>
<reference evidence="2 3" key="2">
    <citation type="submission" date="2019-01" db="EMBL/GenBank/DDBJ databases">
        <title>The Pseudomonas aeruginosa pan-genome provides new insights on its population structure, horizontal gene transfer and pathogenicity.</title>
        <authorList>
            <person name="Freschi L."/>
            <person name="Vincent A.T."/>
            <person name="Jeukens J."/>
            <person name="Emond-Rheault J.-G."/>
            <person name="Kukavica-Ibrulj I."/>
            <person name="Dupont M.-J."/>
            <person name="Charette S.J."/>
            <person name="Boyle B."/>
            <person name="Levesque R.C."/>
        </authorList>
    </citation>
    <scope>NUCLEOTIDE SEQUENCE [LARGE SCALE GENOMIC DNA]</scope>
    <source>
        <strain evidence="2 3">PA-W36</strain>
    </source>
</reference>
<dbReference type="EMBL" id="NSNE01000006">
    <property type="protein sequence ID" value="RPM17062.1"/>
    <property type="molecule type" value="Genomic_DNA"/>
</dbReference>
<dbReference type="Pfam" id="PF01042">
    <property type="entry name" value="Ribonuc_L-PSP"/>
    <property type="match status" value="1"/>
</dbReference>
<dbReference type="Proteomes" id="UP000433532">
    <property type="component" value="Unassembled WGS sequence"/>
</dbReference>
<reference evidence="2 3" key="1">
    <citation type="submission" date="2017-08" db="EMBL/GenBank/DDBJ databases">
        <authorList>
            <person name="Feschi L."/>
            <person name="Jeukens J."/>
            <person name="Emond-Rheault J.-G."/>
            <person name="Kukavica-Ibrulj I."/>
            <person name="Boyle B."/>
            <person name="Levesque R.C."/>
        </authorList>
    </citation>
    <scope>NUCLEOTIDE SEQUENCE [LARGE SCALE GENOMIC DNA]</scope>
    <source>
        <strain evidence="2 3">PA-W36</strain>
    </source>
</reference>
<organism evidence="2 3">
    <name type="scientific">Pseudomonas aeruginosa</name>
    <dbReference type="NCBI Taxonomy" id="287"/>
    <lineage>
        <taxon>Bacteria</taxon>
        <taxon>Pseudomonadati</taxon>
        <taxon>Pseudomonadota</taxon>
        <taxon>Gammaproteobacteria</taxon>
        <taxon>Pseudomonadales</taxon>
        <taxon>Pseudomonadaceae</taxon>
        <taxon>Pseudomonas</taxon>
    </lineage>
</organism>
<dbReference type="Proteomes" id="UP000284767">
    <property type="component" value="Unassembled WGS sequence"/>
</dbReference>
<reference evidence="1 4" key="3">
    <citation type="submission" date="2019-11" db="EMBL/GenBank/DDBJ databases">
        <title>Genomes of ocular Pseudomonas aeruginosa isolates.</title>
        <authorList>
            <person name="Khan M."/>
            <person name="Rice S.A."/>
            <person name="Willcox M.D.P."/>
            <person name="Stapleton F."/>
        </authorList>
    </citation>
    <scope>NUCLEOTIDE SEQUENCE [LARGE SCALE GENOMIC DNA]</scope>
    <source>
        <strain evidence="1 4">PA221</strain>
    </source>
</reference>
<dbReference type="InterPro" id="IPR013813">
    <property type="entry name" value="Endoribo_LPSP/chorism_mut-like"/>
</dbReference>
<evidence type="ECO:0000313" key="2">
    <source>
        <dbReference type="EMBL" id="RPM17062.1"/>
    </source>
</evidence>
<protein>
    <submittedName>
        <fullName evidence="2">RidA family protein</fullName>
    </submittedName>
</protein>
<dbReference type="PANTHER" id="PTHR43760">
    <property type="entry name" value="ENDORIBONUCLEASE-RELATED"/>
    <property type="match status" value="1"/>
</dbReference>
<sequence length="144" mass="14964">MQTSPAPAIVAGGAYQPVVLHAGIAYVSGQLPRQHGELRWTGKVGSELDLEQARQAARLCAARCLLALEEALGGLQRVERLLKVTGYVASAAGFVQQPAVIDAASEYFDEVLGARGGHARAAVGVAELPRGAAVEVELIAAVRP</sequence>
<evidence type="ECO:0000313" key="1">
    <source>
        <dbReference type="EMBL" id="MUI37833.1"/>
    </source>
</evidence>
<accession>A0A0C6F480</accession>
<dbReference type="SUPFAM" id="SSF55298">
    <property type="entry name" value="YjgF-like"/>
    <property type="match status" value="1"/>
</dbReference>
<evidence type="ECO:0000313" key="3">
    <source>
        <dbReference type="Proteomes" id="UP000284767"/>
    </source>
</evidence>
<dbReference type="InterPro" id="IPR035959">
    <property type="entry name" value="RutC-like_sf"/>
</dbReference>
<dbReference type="PANTHER" id="PTHR43760:SF1">
    <property type="entry name" value="ENDORIBONUCLEASE L-PSP_CHORISMATE MUTASE-LIKE DOMAIN-CONTAINING PROTEIN"/>
    <property type="match status" value="1"/>
</dbReference>
<dbReference type="InterPro" id="IPR006175">
    <property type="entry name" value="YjgF/YER057c/UK114"/>
</dbReference>
<gene>
    <name evidence="1" type="ORF">GNQ48_22785</name>
    <name evidence="2" type="ORF">IPC1295_12900</name>
</gene>
<dbReference type="RefSeq" id="WP_003158601.1">
    <property type="nucleotide sequence ID" value="NZ_AP014651.1"/>
</dbReference>
<dbReference type="EMBL" id="WOAD01000023">
    <property type="protein sequence ID" value="MUI37833.1"/>
    <property type="molecule type" value="Genomic_DNA"/>
</dbReference>
<evidence type="ECO:0000313" key="4">
    <source>
        <dbReference type="Proteomes" id="UP000433532"/>
    </source>
</evidence>
<comment type="caution">
    <text evidence="2">The sequence shown here is derived from an EMBL/GenBank/DDBJ whole genome shotgun (WGS) entry which is preliminary data.</text>
</comment>
<dbReference type="AlphaFoldDB" id="A0A0C6F480"/>
<dbReference type="CDD" id="cd02199">
    <property type="entry name" value="YjgF_YER057c_UK114_like_1"/>
    <property type="match status" value="1"/>
</dbReference>
<dbReference type="Gene3D" id="3.30.1330.40">
    <property type="entry name" value="RutC-like"/>
    <property type="match status" value="1"/>
</dbReference>